<dbReference type="Proteomes" id="UP000275719">
    <property type="component" value="Unassembled WGS sequence"/>
</dbReference>
<protein>
    <recommendedName>
        <fullName evidence="3">Alpha/beta hydrolase</fullName>
    </recommendedName>
</protein>
<keyword evidence="2" id="KW-1185">Reference proteome</keyword>
<name>A0A3P3WDA1_9FLAO</name>
<evidence type="ECO:0000313" key="2">
    <source>
        <dbReference type="Proteomes" id="UP000275719"/>
    </source>
</evidence>
<accession>A0A3P3WDA1</accession>
<dbReference type="AlphaFoldDB" id="A0A3P3WDA1"/>
<dbReference type="OrthoDB" id="1334607at2"/>
<dbReference type="RefSeq" id="WP_125016602.1">
    <property type="nucleotide sequence ID" value="NZ_RQVQ01000002.1"/>
</dbReference>
<reference evidence="1 2" key="1">
    <citation type="submission" date="2018-11" db="EMBL/GenBank/DDBJ databases">
        <title>Flavobacterium sp. nov., YIM 102701-2 draft genome.</title>
        <authorList>
            <person name="Li G."/>
            <person name="Jiang Y."/>
        </authorList>
    </citation>
    <scope>NUCLEOTIDE SEQUENCE [LARGE SCALE GENOMIC DNA]</scope>
    <source>
        <strain evidence="1 2">YIM 102701-2</strain>
    </source>
</reference>
<comment type="caution">
    <text evidence="1">The sequence shown here is derived from an EMBL/GenBank/DDBJ whole genome shotgun (WGS) entry which is preliminary data.</text>
</comment>
<dbReference type="Gene3D" id="3.40.50.1820">
    <property type="entry name" value="alpha/beta hydrolase"/>
    <property type="match status" value="1"/>
</dbReference>
<dbReference type="InterPro" id="IPR008886">
    <property type="entry name" value="UPF0227/Esterase_YqiA"/>
</dbReference>
<dbReference type="SUPFAM" id="SSF53474">
    <property type="entry name" value="alpha/beta-Hydrolases"/>
    <property type="match status" value="1"/>
</dbReference>
<organism evidence="1 2">
    <name type="scientific">Paenimyroides tangerinum</name>
    <dbReference type="NCBI Taxonomy" id="2488728"/>
    <lineage>
        <taxon>Bacteria</taxon>
        <taxon>Pseudomonadati</taxon>
        <taxon>Bacteroidota</taxon>
        <taxon>Flavobacteriia</taxon>
        <taxon>Flavobacteriales</taxon>
        <taxon>Flavobacteriaceae</taxon>
        <taxon>Paenimyroides</taxon>
    </lineage>
</organism>
<dbReference type="InterPro" id="IPR029058">
    <property type="entry name" value="AB_hydrolase_fold"/>
</dbReference>
<proteinExistence type="predicted"/>
<gene>
    <name evidence="1" type="ORF">EG240_01265</name>
</gene>
<dbReference type="Pfam" id="PF05728">
    <property type="entry name" value="UPF0227"/>
    <property type="match status" value="1"/>
</dbReference>
<evidence type="ECO:0000313" key="1">
    <source>
        <dbReference type="EMBL" id="RRJ93132.1"/>
    </source>
</evidence>
<sequence length="346" mass="40099">MKNFICHSGGAAGADFYFETFGKNFNVKTIAYSYKTKHHYSENKSELTQNEFHEGCQMVERANVTLQRFRYHRMINLLARNWFQVKNANEIFAIGSIKRTNEVQFVKGGTGWAVQMAIDSNKPVFVFDQNETRWYYWDFEINRFLVCEFKPKITNENFAGIGTRKINMFGIQAIEDLYINSFKNRNMKILYLHGLESKLSAEKRLILEEFGEVIAPDLDYFVDENCISLVFEKYINDNFDVIIGSSMGGFAGFYLSQMMNKPAFLFNPALKERSVFQEIPTVNLHKTKITILLGSKDDVVPNEKTFDFLETYKTDSQISILMNHEMAHGVPISVFKNELSTYLKSL</sequence>
<dbReference type="EMBL" id="RQVQ01000002">
    <property type="protein sequence ID" value="RRJ93132.1"/>
    <property type="molecule type" value="Genomic_DNA"/>
</dbReference>
<evidence type="ECO:0008006" key="3">
    <source>
        <dbReference type="Google" id="ProtNLM"/>
    </source>
</evidence>